<protein>
    <submittedName>
        <fullName evidence="1">Uncharacterized protein</fullName>
    </submittedName>
</protein>
<comment type="caution">
    <text evidence="1">The sequence shown here is derived from an EMBL/GenBank/DDBJ whole genome shotgun (WGS) entry which is preliminary data.</text>
</comment>
<proteinExistence type="predicted"/>
<evidence type="ECO:0000313" key="1">
    <source>
        <dbReference type="EMBL" id="MCI4381337.1"/>
    </source>
</evidence>
<dbReference type="EMBL" id="CM040461">
    <property type="protein sequence ID" value="MCI4381337.1"/>
    <property type="molecule type" value="Genomic_DNA"/>
</dbReference>
<reference evidence="1 2" key="1">
    <citation type="journal article" date="2022" name="bioRxiv">
        <title>An ancient truncated duplication of the anti-Mullerian hormone receptor type 2 gene is a potential conserved master sex determinant in the Pangasiidae catfish family.</title>
        <authorList>
            <person name="Wen M."/>
            <person name="Pan Q."/>
            <person name="Jouanno E."/>
            <person name="Montfort J."/>
            <person name="Zahm M."/>
            <person name="Cabau C."/>
            <person name="Klopp C."/>
            <person name="Iampietro C."/>
            <person name="Roques C."/>
            <person name="Bouchez O."/>
            <person name="Castinel A."/>
            <person name="Donnadieu C."/>
            <person name="Parrinello H."/>
            <person name="Poncet C."/>
            <person name="Belmonte E."/>
            <person name="Gautier V."/>
            <person name="Avarre J.-C."/>
            <person name="Dugue R."/>
            <person name="Gustiano R."/>
            <person name="Ha T.T.T."/>
            <person name="Campet M."/>
            <person name="Sriphairoj K."/>
            <person name="Ribolli J."/>
            <person name="de Almeida F.L."/>
            <person name="Desvignes T."/>
            <person name="Postlethwait J.H."/>
            <person name="Bucao C.F."/>
            <person name="Robinson-Rechavi M."/>
            <person name="Bobe J."/>
            <person name="Herpin A."/>
            <person name="Guiguen Y."/>
        </authorList>
    </citation>
    <scope>NUCLEOTIDE SEQUENCE [LARGE SCALE GENOMIC DNA]</scope>
    <source>
        <strain evidence="1">YG-Dec2019</strain>
    </source>
</reference>
<sequence length="477" mass="53728">MRLYLCSFLLLLDDLSVSVSSSLSSSSSSSSPSPDFVDCVRASEVCNLSPQCSSRYRIMRQCLVGKDWNSMLANKECQAALEVLQETPLVECRCKRGMKRELQCLQNYWSIHMGLSEGEDFYEASPYEPLPPVRHSDAFRLASIISGEDFYEASPYEPLPPVRHSDAFRLASIISGMNTGTGKAQSHCSDASRTCNQCLDATKACNLNDNCKRQRSNYISTCTRSECNRKRCHKALRQFLERVESQYSFGLLFCSCQDQGCAERRRQTIVPNCAYEDKFKPNCLQLRKTCRLDPFCRSRLADFHTHCQMSEDSISTCPNDDYQACLTAYTGLIGTDMTPNYEDANHTDFSISPWCSCRNSGNQEEECEKFLRDFKENTCLRNAIQAFGTDVPKTTASTNPNVPRTNPTAYANVTKPEYEETEPKCSTSKGFICDEDEDIIGPDENPEWNPSNWSAGLKLCTEAWMLSLVFTLGNIAL</sequence>
<keyword evidence="2" id="KW-1185">Reference proteome</keyword>
<organism evidence="1 2">
    <name type="scientific">Pangasianodon gigas</name>
    <name type="common">Mekong giant catfish</name>
    <name type="synonym">Pangasius gigas</name>
    <dbReference type="NCBI Taxonomy" id="30993"/>
    <lineage>
        <taxon>Eukaryota</taxon>
        <taxon>Metazoa</taxon>
        <taxon>Chordata</taxon>
        <taxon>Craniata</taxon>
        <taxon>Vertebrata</taxon>
        <taxon>Euteleostomi</taxon>
        <taxon>Actinopterygii</taxon>
        <taxon>Neopterygii</taxon>
        <taxon>Teleostei</taxon>
        <taxon>Ostariophysi</taxon>
        <taxon>Siluriformes</taxon>
        <taxon>Pangasiidae</taxon>
        <taxon>Pangasianodon</taxon>
    </lineage>
</organism>
<accession>A0ACC5WQM9</accession>
<name>A0ACC5WQM9_PANGG</name>
<dbReference type="Proteomes" id="UP000829447">
    <property type="component" value="Linkage Group LG8"/>
</dbReference>
<gene>
    <name evidence="1" type="ORF">PGIGA_G00250490</name>
</gene>
<evidence type="ECO:0000313" key="2">
    <source>
        <dbReference type="Proteomes" id="UP000829447"/>
    </source>
</evidence>